<comment type="caution">
    <text evidence="1">The sequence shown here is derived from an EMBL/GenBank/DDBJ whole genome shotgun (WGS) entry which is preliminary data.</text>
</comment>
<organism evidence="1 2">
    <name type="scientific">Neodothiora populina</name>
    <dbReference type="NCBI Taxonomy" id="2781224"/>
    <lineage>
        <taxon>Eukaryota</taxon>
        <taxon>Fungi</taxon>
        <taxon>Dikarya</taxon>
        <taxon>Ascomycota</taxon>
        <taxon>Pezizomycotina</taxon>
        <taxon>Dothideomycetes</taxon>
        <taxon>Dothideomycetidae</taxon>
        <taxon>Dothideales</taxon>
        <taxon>Dothioraceae</taxon>
        <taxon>Neodothiora</taxon>
    </lineage>
</organism>
<gene>
    <name evidence="1" type="ORF">AAFC00_004987</name>
</gene>
<proteinExistence type="predicted"/>
<dbReference type="GeneID" id="95978687"/>
<reference evidence="1 2" key="1">
    <citation type="submission" date="2024-07" db="EMBL/GenBank/DDBJ databases">
        <title>Draft sequence of the Neodothiora populina.</title>
        <authorList>
            <person name="Drown D.D."/>
            <person name="Schuette U.S."/>
            <person name="Buechlein A.B."/>
            <person name="Rusch D.R."/>
            <person name="Winton L.W."/>
            <person name="Adams G.A."/>
        </authorList>
    </citation>
    <scope>NUCLEOTIDE SEQUENCE [LARGE SCALE GENOMIC DNA]</scope>
    <source>
        <strain evidence="1 2">CPC 39397</strain>
    </source>
</reference>
<dbReference type="PANTHER" id="PTHR13271">
    <property type="entry name" value="UNCHARACTERIZED PUTATIVE METHYLTRANSFERASE"/>
    <property type="match status" value="1"/>
</dbReference>
<dbReference type="InterPro" id="IPR046341">
    <property type="entry name" value="SET_dom_sf"/>
</dbReference>
<dbReference type="CDD" id="cd10527">
    <property type="entry name" value="SET_LSMT"/>
    <property type="match status" value="1"/>
</dbReference>
<dbReference type="SUPFAM" id="SSF82199">
    <property type="entry name" value="SET domain"/>
    <property type="match status" value="1"/>
</dbReference>
<dbReference type="InterPro" id="IPR050600">
    <property type="entry name" value="SETD3_SETD6_MTase"/>
</dbReference>
<dbReference type="Gene3D" id="3.90.1410.10">
    <property type="entry name" value="set domain protein methyltransferase, domain 1"/>
    <property type="match status" value="1"/>
</dbReference>
<dbReference type="EMBL" id="JBFMKM010000016">
    <property type="protein sequence ID" value="KAL1297460.1"/>
    <property type="molecule type" value="Genomic_DNA"/>
</dbReference>
<evidence type="ECO:0000313" key="2">
    <source>
        <dbReference type="Proteomes" id="UP001562354"/>
    </source>
</evidence>
<evidence type="ECO:0008006" key="3">
    <source>
        <dbReference type="Google" id="ProtNLM"/>
    </source>
</evidence>
<evidence type="ECO:0000313" key="1">
    <source>
        <dbReference type="EMBL" id="KAL1297460.1"/>
    </source>
</evidence>
<dbReference type="PANTHER" id="PTHR13271:SF76">
    <property type="entry name" value="SET DOMAIN-CONTAINING PROTEIN 8"/>
    <property type="match status" value="1"/>
</dbReference>
<name>A0ABR3P410_9PEZI</name>
<dbReference type="Proteomes" id="UP001562354">
    <property type="component" value="Unassembled WGS sequence"/>
</dbReference>
<dbReference type="RefSeq" id="XP_069197142.1">
    <property type="nucleotide sequence ID" value="XM_069344708.1"/>
</dbReference>
<protein>
    <recommendedName>
        <fullName evidence="3">SET domain-containing protein</fullName>
    </recommendedName>
</protein>
<sequence>MILQGKTEGWLRSPVDALPVWAAFNGVSFNNIKIAPIPGLEDRGSTVVAQRQLTGGSEPPLMVVPQDLILSLERIREHAKADGDFRAVLEGLEDFGRTARGAILSFLLMQSFTVCSSMEPRRGVSTPFAEYVKFLPLELLPTFWNDSERDLLRGTTLAPAINAKLNSLYREFDRLRAATAGIPWCVESWWNEVDGLLSFDDWLQVDAMYRSRALEFPGVGDCMVPGIDMSNHASGEKTGAIYEVDDQGNALLLLREGTTISADSEITITYGDNKGACEMLFSYGFIEDDMHTARELFLSLSIPEDDPLGHAKTIVADCPPGFKIVDTEDGIAWEGDYVWLLCVNEEDGLCFKVQQTVQGERELVATWKNEEIDSFANLKAILEEDDMWNLFRLRATVILQERIATQLTELYGCEDRVNQVDHGEETEVRTRVWQLTMKLRDLEGQLMEKAYSYFEDVKNELAQSKTVAEYLATVSSSANQVEEGIEDFS</sequence>
<accession>A0ABR3P410</accession>
<keyword evidence="2" id="KW-1185">Reference proteome</keyword>